<evidence type="ECO:0000313" key="2">
    <source>
        <dbReference type="Proteomes" id="UP000245698"/>
    </source>
</evidence>
<organism evidence="1 2">
    <name type="scientific">Mesorhizobium delmotii</name>
    <dbReference type="NCBI Taxonomy" id="1631247"/>
    <lineage>
        <taxon>Bacteria</taxon>
        <taxon>Pseudomonadati</taxon>
        <taxon>Pseudomonadota</taxon>
        <taxon>Alphaproteobacteria</taxon>
        <taxon>Hyphomicrobiales</taxon>
        <taxon>Phyllobacteriaceae</taxon>
        <taxon>Mesorhizobium</taxon>
    </lineage>
</organism>
<evidence type="ECO:0000313" key="1">
    <source>
        <dbReference type="EMBL" id="SJM30213.1"/>
    </source>
</evidence>
<accession>A0A2P9AGE0</accession>
<gene>
    <name evidence="1" type="ORF">BQ8482_130112</name>
</gene>
<sequence length="69" mass="7481">MILLAGFPPVSYASLISVKLKAGMSDRVFHYSSRGGHRIINCATRGQASILARGVTRYPVDPLPEPARL</sequence>
<dbReference type="AlphaFoldDB" id="A0A2P9AGE0"/>
<dbReference type="Proteomes" id="UP000245698">
    <property type="component" value="Unassembled WGS sequence"/>
</dbReference>
<keyword evidence="2" id="KW-1185">Reference proteome</keyword>
<name>A0A2P9AGE0_9HYPH</name>
<proteinExistence type="predicted"/>
<dbReference type="EMBL" id="FUIG01000019">
    <property type="protein sequence ID" value="SJM30213.1"/>
    <property type="molecule type" value="Genomic_DNA"/>
</dbReference>
<reference evidence="2" key="1">
    <citation type="submission" date="2016-12" db="EMBL/GenBank/DDBJ databases">
        <authorList>
            <person name="Brunel B."/>
        </authorList>
    </citation>
    <scope>NUCLEOTIDE SEQUENCE [LARGE SCALE GENOMIC DNA]</scope>
</reference>
<protein>
    <submittedName>
        <fullName evidence="1">Uncharacterized protein</fullName>
    </submittedName>
</protein>